<gene>
    <name evidence="3" type="ORF">H0264_26480</name>
</gene>
<keyword evidence="4" id="KW-1185">Reference proteome</keyword>
<protein>
    <submittedName>
        <fullName evidence="3">MCE family protein</fullName>
    </submittedName>
</protein>
<evidence type="ECO:0000313" key="3">
    <source>
        <dbReference type="EMBL" id="QLY28857.1"/>
    </source>
</evidence>
<dbReference type="EMBL" id="CP059399">
    <property type="protein sequence ID" value="QLY28857.1"/>
    <property type="molecule type" value="Genomic_DNA"/>
</dbReference>
<evidence type="ECO:0000256" key="1">
    <source>
        <dbReference type="SAM" id="Phobius"/>
    </source>
</evidence>
<dbReference type="InterPro" id="IPR003399">
    <property type="entry name" value="Mce/MlaD"/>
</dbReference>
<dbReference type="GO" id="GO:0005576">
    <property type="term" value="C:extracellular region"/>
    <property type="evidence" value="ECO:0007669"/>
    <property type="project" value="TreeGrafter"/>
</dbReference>
<feature type="transmembrane region" description="Helical" evidence="1">
    <location>
        <begin position="42"/>
        <end position="62"/>
    </location>
</feature>
<dbReference type="Proteomes" id="UP000515512">
    <property type="component" value="Chromosome"/>
</dbReference>
<accession>A0A7D6VBC9</accession>
<evidence type="ECO:0000313" key="4">
    <source>
        <dbReference type="Proteomes" id="UP000515512"/>
    </source>
</evidence>
<dbReference type="PANTHER" id="PTHR33371:SF18">
    <property type="entry name" value="MCE-FAMILY PROTEIN MCE3C"/>
    <property type="match status" value="1"/>
</dbReference>
<keyword evidence="1" id="KW-0472">Membrane</keyword>
<proteinExistence type="predicted"/>
<name>A0A7D6VBC9_9NOCA</name>
<dbReference type="InterPro" id="IPR052336">
    <property type="entry name" value="MlaD_Phospholipid_Transporter"/>
</dbReference>
<keyword evidence="1" id="KW-1133">Transmembrane helix</keyword>
<dbReference type="KEGG" id="nhu:H0264_26480"/>
<sequence>MSRTVHNLTRAVGRLSSALRRLTSRDRAPLGDAARARADKRWGLAGLVCVVVLAAGFGLVYVSDFDVRTHTAYLTDAGSVRAGDPVRVAGVTVGEVKSLSAQGDRVEMRFTVAEEVFLGAQTTLAVRMLTIVGGHYLAVIPAGTEPLGGTPIPADRVVLPYSLPKVFQEAIRPVGEIDGTVLRQNVAALESAVSRNPQAIGTTLTAVGTIVDIMNRQNADISRSLRLADEYVNALDGGKQVLITLIQSFCILETLVENHAFEVNQAMTVLARTLDRAAPLAQAWDTTLQPMAGPLADSLLELDEIGAKLQALLDSLRGIGAQLQPLASAQGLSLDQSATTLTGAAICVPVPGRVC</sequence>
<keyword evidence="1" id="KW-0812">Transmembrane</keyword>
<reference evidence="3 4" key="1">
    <citation type="submission" date="2020-07" db="EMBL/GenBank/DDBJ databases">
        <authorList>
            <person name="Zhuang K."/>
            <person name="Ran Y."/>
        </authorList>
    </citation>
    <scope>NUCLEOTIDE SEQUENCE [LARGE SCALE GENOMIC DNA]</scope>
    <source>
        <strain evidence="3 4">WCH-YHL-001</strain>
    </source>
</reference>
<dbReference type="PANTHER" id="PTHR33371">
    <property type="entry name" value="INTERMEMBRANE PHOSPHOLIPID TRANSPORT SYSTEM BINDING PROTEIN MLAD-RELATED"/>
    <property type="match status" value="1"/>
</dbReference>
<dbReference type="Pfam" id="PF02470">
    <property type="entry name" value="MlaD"/>
    <property type="match status" value="1"/>
</dbReference>
<organism evidence="3 4">
    <name type="scientific">Nocardia huaxiensis</name>
    <dbReference type="NCBI Taxonomy" id="2755382"/>
    <lineage>
        <taxon>Bacteria</taxon>
        <taxon>Bacillati</taxon>
        <taxon>Actinomycetota</taxon>
        <taxon>Actinomycetes</taxon>
        <taxon>Mycobacteriales</taxon>
        <taxon>Nocardiaceae</taxon>
        <taxon>Nocardia</taxon>
    </lineage>
</organism>
<feature type="domain" description="Mce/MlaD" evidence="2">
    <location>
        <begin position="69"/>
        <end position="141"/>
    </location>
</feature>
<dbReference type="AlphaFoldDB" id="A0A7D6VBC9"/>
<evidence type="ECO:0000259" key="2">
    <source>
        <dbReference type="Pfam" id="PF02470"/>
    </source>
</evidence>
<dbReference type="RefSeq" id="WP_181580063.1">
    <property type="nucleotide sequence ID" value="NZ_CP059399.1"/>
</dbReference>